<evidence type="ECO:0008006" key="3">
    <source>
        <dbReference type="Google" id="ProtNLM"/>
    </source>
</evidence>
<dbReference type="AlphaFoldDB" id="A0A367YS48"/>
<gene>
    <name evidence="1" type="ORF">DT076_15615</name>
</gene>
<evidence type="ECO:0000313" key="1">
    <source>
        <dbReference type="EMBL" id="RCK68648.1"/>
    </source>
</evidence>
<comment type="caution">
    <text evidence="1">The sequence shown here is derived from an EMBL/GenBank/DDBJ whole genome shotgun (WGS) entry which is preliminary data.</text>
</comment>
<keyword evidence="2" id="KW-1185">Reference proteome</keyword>
<proteinExistence type="predicted"/>
<accession>A0A367YS48</accession>
<name>A0A367YS48_9ACTN</name>
<dbReference type="Proteomes" id="UP000252770">
    <property type="component" value="Unassembled WGS sequence"/>
</dbReference>
<organism evidence="1 2">
    <name type="scientific">Desertihabitans brevis</name>
    <dbReference type="NCBI Taxonomy" id="2268447"/>
    <lineage>
        <taxon>Bacteria</taxon>
        <taxon>Bacillati</taxon>
        <taxon>Actinomycetota</taxon>
        <taxon>Actinomycetes</taxon>
        <taxon>Propionibacteriales</taxon>
        <taxon>Propionibacteriaceae</taxon>
        <taxon>Desertihabitans</taxon>
    </lineage>
</organism>
<sequence length="97" mass="10505">MAMTCRLQRDEDQDLIYDVHRAAFSSNLHGRLPAAIGSSPQFVPGWSWVVERDDVLIGHGMASWTFLDLDGGGSVDCRTCPPSQSCPDTSGAGPARR</sequence>
<dbReference type="RefSeq" id="WP_114127619.1">
    <property type="nucleotide sequence ID" value="NZ_QOUI01000010.1"/>
</dbReference>
<dbReference type="EMBL" id="QOUI01000010">
    <property type="protein sequence ID" value="RCK68648.1"/>
    <property type="molecule type" value="Genomic_DNA"/>
</dbReference>
<reference evidence="1 2" key="1">
    <citation type="submission" date="2018-07" db="EMBL/GenBank/DDBJ databases">
        <title>Desertimonas flava gen. nov. sp. nov.</title>
        <authorList>
            <person name="Liu S."/>
        </authorList>
    </citation>
    <scope>NUCLEOTIDE SEQUENCE [LARGE SCALE GENOMIC DNA]</scope>
    <source>
        <strain evidence="1 2">16Sb5-5</strain>
    </source>
</reference>
<protein>
    <recommendedName>
        <fullName evidence="3">GNAT family N-acetyltransferase</fullName>
    </recommendedName>
</protein>
<evidence type="ECO:0000313" key="2">
    <source>
        <dbReference type="Proteomes" id="UP000252770"/>
    </source>
</evidence>
<dbReference type="Gene3D" id="3.40.630.30">
    <property type="match status" value="1"/>
</dbReference>